<evidence type="ECO:0000313" key="2">
    <source>
        <dbReference type="Proteomes" id="UP000315295"/>
    </source>
</evidence>
<evidence type="ECO:0000313" key="1">
    <source>
        <dbReference type="EMBL" id="TQD76314.1"/>
    </source>
</evidence>
<protein>
    <submittedName>
        <fullName evidence="1">Uncharacterized protein</fullName>
    </submittedName>
</protein>
<organism evidence="1 2">
    <name type="scientific">Malus baccata</name>
    <name type="common">Siberian crab apple</name>
    <name type="synonym">Pyrus baccata</name>
    <dbReference type="NCBI Taxonomy" id="106549"/>
    <lineage>
        <taxon>Eukaryota</taxon>
        <taxon>Viridiplantae</taxon>
        <taxon>Streptophyta</taxon>
        <taxon>Embryophyta</taxon>
        <taxon>Tracheophyta</taxon>
        <taxon>Spermatophyta</taxon>
        <taxon>Magnoliopsida</taxon>
        <taxon>eudicotyledons</taxon>
        <taxon>Gunneridae</taxon>
        <taxon>Pentapetalae</taxon>
        <taxon>rosids</taxon>
        <taxon>fabids</taxon>
        <taxon>Rosales</taxon>
        <taxon>Rosaceae</taxon>
        <taxon>Amygdaloideae</taxon>
        <taxon>Maleae</taxon>
        <taxon>Malus</taxon>
    </lineage>
</organism>
<comment type="caution">
    <text evidence="1">The sequence shown here is derived from an EMBL/GenBank/DDBJ whole genome shotgun (WGS) entry which is preliminary data.</text>
</comment>
<dbReference type="EMBL" id="VIEB01001038">
    <property type="protein sequence ID" value="TQD76314.1"/>
    <property type="molecule type" value="Genomic_DNA"/>
</dbReference>
<sequence length="81" mass="9151">MPNSNVSCEVFVVVFAELLWDQLKTKRTHSRSSSKVQQPFSSWFMDDLLAFFAGSKDTTNECIVCVVIYNIDGPGLRESET</sequence>
<gene>
    <name evidence="1" type="ORF">C1H46_038145</name>
</gene>
<dbReference type="STRING" id="106549.A0A540KQ09"/>
<name>A0A540KQ09_MALBA</name>
<keyword evidence="2" id="KW-1185">Reference proteome</keyword>
<reference evidence="1 2" key="1">
    <citation type="journal article" date="2019" name="G3 (Bethesda)">
        <title>Sequencing of a Wild Apple (Malus baccata) Genome Unravels the Differences Between Cultivated and Wild Apple Species Regarding Disease Resistance and Cold Tolerance.</title>
        <authorList>
            <person name="Chen X."/>
        </authorList>
    </citation>
    <scope>NUCLEOTIDE SEQUENCE [LARGE SCALE GENOMIC DNA]</scope>
    <source>
        <strain evidence="2">cv. Shandingzi</strain>
        <tissue evidence="1">Leaves</tissue>
    </source>
</reference>
<dbReference type="Proteomes" id="UP000315295">
    <property type="component" value="Unassembled WGS sequence"/>
</dbReference>
<accession>A0A540KQ09</accession>
<dbReference type="AlphaFoldDB" id="A0A540KQ09"/>
<proteinExistence type="predicted"/>